<protein>
    <submittedName>
        <fullName evidence="1">Uncharacterized protein</fullName>
    </submittedName>
</protein>
<comment type="caution">
    <text evidence="1">The sequence shown here is derived from an EMBL/GenBank/DDBJ whole genome shotgun (WGS) entry which is preliminary data.</text>
</comment>
<sequence length="128" mass="13331">MVRDHNAAGSGFQSFLSALHRHDSLQNERLFCPSGNLTQLVHRLAAGGRLHIFQKGQARGVDVHGDGEWVRCVGQLHLLLNQLHIPGLDGGHAVSVAGGDGLHRALHHGGIGAVAGKGGNACGGAGRY</sequence>
<evidence type="ECO:0000313" key="1">
    <source>
        <dbReference type="EMBL" id="MPM60313.1"/>
    </source>
</evidence>
<accession>A0A645BAX0</accession>
<organism evidence="1">
    <name type="scientific">bioreactor metagenome</name>
    <dbReference type="NCBI Taxonomy" id="1076179"/>
    <lineage>
        <taxon>unclassified sequences</taxon>
        <taxon>metagenomes</taxon>
        <taxon>ecological metagenomes</taxon>
    </lineage>
</organism>
<dbReference type="EMBL" id="VSSQ01017734">
    <property type="protein sequence ID" value="MPM60313.1"/>
    <property type="molecule type" value="Genomic_DNA"/>
</dbReference>
<dbReference type="AlphaFoldDB" id="A0A645BAX0"/>
<proteinExistence type="predicted"/>
<reference evidence="1" key="1">
    <citation type="submission" date="2019-08" db="EMBL/GenBank/DDBJ databases">
        <authorList>
            <person name="Kucharzyk K."/>
            <person name="Murdoch R.W."/>
            <person name="Higgins S."/>
            <person name="Loffler F."/>
        </authorList>
    </citation>
    <scope>NUCLEOTIDE SEQUENCE</scope>
</reference>
<name>A0A645BAX0_9ZZZZ</name>
<gene>
    <name evidence="1" type="ORF">SDC9_107164</name>
</gene>